<dbReference type="Pfam" id="PF03808">
    <property type="entry name" value="Glyco_tran_WecG"/>
    <property type="match status" value="1"/>
</dbReference>
<dbReference type="EMBL" id="RAPN01000004">
    <property type="protein sequence ID" value="RKD86356.1"/>
    <property type="molecule type" value="Genomic_DNA"/>
</dbReference>
<keyword evidence="1" id="KW-0328">Glycosyltransferase</keyword>
<evidence type="ECO:0000256" key="2">
    <source>
        <dbReference type="ARBA" id="ARBA00022679"/>
    </source>
</evidence>
<dbReference type="InterPro" id="IPR004629">
    <property type="entry name" value="WecG_TagA_CpsF"/>
</dbReference>
<dbReference type="PANTHER" id="PTHR34136">
    <property type="match status" value="1"/>
</dbReference>
<gene>
    <name evidence="3" type="ORF">BC643_4047</name>
</gene>
<comment type="caution">
    <text evidence="3">The sequence shown here is derived from an EMBL/GenBank/DDBJ whole genome shotgun (WGS) entry which is preliminary data.</text>
</comment>
<evidence type="ECO:0000313" key="4">
    <source>
        <dbReference type="Proteomes" id="UP000283387"/>
    </source>
</evidence>
<accession>A0A419VWA8</accession>
<dbReference type="NCBIfam" id="TIGR00696">
    <property type="entry name" value="wecG_tagA_cpsF"/>
    <property type="match status" value="1"/>
</dbReference>
<keyword evidence="2 3" id="KW-0808">Transferase</keyword>
<keyword evidence="4" id="KW-1185">Reference proteome</keyword>
<dbReference type="AlphaFoldDB" id="A0A419VWA8"/>
<dbReference type="RefSeq" id="WP_211338155.1">
    <property type="nucleotide sequence ID" value="NZ_RAPN01000004.1"/>
</dbReference>
<dbReference type="Proteomes" id="UP000283387">
    <property type="component" value="Unassembled WGS sequence"/>
</dbReference>
<name>A0A419VWA8_9BACT</name>
<evidence type="ECO:0000256" key="1">
    <source>
        <dbReference type="ARBA" id="ARBA00022676"/>
    </source>
</evidence>
<dbReference type="GO" id="GO:0016758">
    <property type="term" value="F:hexosyltransferase activity"/>
    <property type="evidence" value="ECO:0007669"/>
    <property type="project" value="TreeGrafter"/>
</dbReference>
<reference evidence="3 4" key="1">
    <citation type="submission" date="2018-09" db="EMBL/GenBank/DDBJ databases">
        <title>Genomic Encyclopedia of Archaeal and Bacterial Type Strains, Phase II (KMG-II): from individual species to whole genera.</title>
        <authorList>
            <person name="Goeker M."/>
        </authorList>
    </citation>
    <scope>NUCLEOTIDE SEQUENCE [LARGE SCALE GENOMIC DNA]</scope>
    <source>
        <strain evidence="3 4">DSM 27148</strain>
    </source>
</reference>
<evidence type="ECO:0000313" key="3">
    <source>
        <dbReference type="EMBL" id="RKD86356.1"/>
    </source>
</evidence>
<dbReference type="PANTHER" id="PTHR34136:SF1">
    <property type="entry name" value="UDP-N-ACETYL-D-MANNOSAMINURONIC ACID TRANSFERASE"/>
    <property type="match status" value="1"/>
</dbReference>
<protein>
    <submittedName>
        <fullName evidence="3">N-acetylglucosaminyldiphosphoundecaprenol N-acetyl-beta-D-mannosaminyltransferase</fullName>
    </submittedName>
</protein>
<organism evidence="3 4">
    <name type="scientific">Mangrovibacterium diazotrophicum</name>
    <dbReference type="NCBI Taxonomy" id="1261403"/>
    <lineage>
        <taxon>Bacteria</taxon>
        <taxon>Pseudomonadati</taxon>
        <taxon>Bacteroidota</taxon>
        <taxon>Bacteroidia</taxon>
        <taxon>Marinilabiliales</taxon>
        <taxon>Prolixibacteraceae</taxon>
        <taxon>Mangrovibacterium</taxon>
    </lineage>
</organism>
<sequence>MNSKFASVLGYHVYMNDLSDISIHGPKIINTLNGHSYNVAKKDPEFKKALLESDVLLPDGESVVLGARFLGISDLHKIAGFDLFYHLMNSLQEKGGSCFFLGASEKTLSLITSRLRLEFPNVRVGAYSPPYKPAFSEEDNELMRSKVNEFKPDVLFVGMTAPKQEKWAHENKSKLDANVICAIGAVFDFYAGTTKRPPRWMIDLRMEWLGRLLREPKRMWRRYILSTPIFFVDIFLHKLGLYQRRESKVYH</sequence>
<proteinExistence type="predicted"/>
<dbReference type="CDD" id="cd06533">
    <property type="entry name" value="Glyco_transf_WecG_TagA"/>
    <property type="match status" value="1"/>
</dbReference>